<keyword evidence="3" id="KW-1185">Reference proteome</keyword>
<evidence type="ECO:0000313" key="2">
    <source>
        <dbReference type="EMBL" id="KAK4660425.1"/>
    </source>
</evidence>
<name>A0ABR0GXD8_9PEZI</name>
<gene>
    <name evidence="2" type="ORF">QC762_0018900</name>
</gene>
<reference evidence="2 3" key="1">
    <citation type="journal article" date="2023" name="bioRxiv">
        <title>High-quality genome assemblies of four members of thePodospora anserinaspecies complex.</title>
        <authorList>
            <person name="Ament-Velasquez S.L."/>
            <person name="Vogan A.A."/>
            <person name="Wallerman O."/>
            <person name="Hartmann F."/>
            <person name="Gautier V."/>
            <person name="Silar P."/>
            <person name="Giraud T."/>
            <person name="Johannesson H."/>
        </authorList>
    </citation>
    <scope>NUCLEOTIDE SEQUENCE [LARGE SCALE GENOMIC DNA]</scope>
    <source>
        <strain evidence="2 3">CBS 415.72m</strain>
    </source>
</reference>
<dbReference type="RefSeq" id="XP_062749395.1">
    <property type="nucleotide sequence ID" value="XM_062883056.1"/>
</dbReference>
<dbReference type="EMBL" id="JAFFHA010000001">
    <property type="protein sequence ID" value="KAK4660425.1"/>
    <property type="molecule type" value="Genomic_DNA"/>
</dbReference>
<comment type="caution">
    <text evidence="2">The sequence shown here is derived from an EMBL/GenBank/DDBJ whole genome shotgun (WGS) entry which is preliminary data.</text>
</comment>
<feature type="region of interest" description="Disordered" evidence="1">
    <location>
        <begin position="18"/>
        <end position="77"/>
    </location>
</feature>
<sequence length="77" mass="8329">MDLASLISLFLATTSNPSTVGSRKSFPLHSTTHLTTTEPVVDTSTPADPRLDRTHSPLRRSIASRNVRTTSNPPTVD</sequence>
<dbReference type="GeneID" id="87902580"/>
<protein>
    <submittedName>
        <fullName evidence="2">Uncharacterized protein</fullName>
    </submittedName>
</protein>
<evidence type="ECO:0000313" key="3">
    <source>
        <dbReference type="Proteomes" id="UP001323405"/>
    </source>
</evidence>
<evidence type="ECO:0000256" key="1">
    <source>
        <dbReference type="SAM" id="MobiDB-lite"/>
    </source>
</evidence>
<organism evidence="2 3">
    <name type="scientific">Podospora pseudocomata</name>
    <dbReference type="NCBI Taxonomy" id="2093779"/>
    <lineage>
        <taxon>Eukaryota</taxon>
        <taxon>Fungi</taxon>
        <taxon>Dikarya</taxon>
        <taxon>Ascomycota</taxon>
        <taxon>Pezizomycotina</taxon>
        <taxon>Sordariomycetes</taxon>
        <taxon>Sordariomycetidae</taxon>
        <taxon>Sordariales</taxon>
        <taxon>Podosporaceae</taxon>
        <taxon>Podospora</taxon>
    </lineage>
</organism>
<feature type="compositionally biased region" description="Polar residues" evidence="1">
    <location>
        <begin position="18"/>
        <end position="46"/>
    </location>
</feature>
<accession>A0ABR0GXD8</accession>
<dbReference type="Proteomes" id="UP001323405">
    <property type="component" value="Unassembled WGS sequence"/>
</dbReference>
<proteinExistence type="predicted"/>
<feature type="compositionally biased region" description="Polar residues" evidence="1">
    <location>
        <begin position="63"/>
        <end position="77"/>
    </location>
</feature>